<evidence type="ECO:0000256" key="7">
    <source>
        <dbReference type="ARBA" id="ARBA00022679"/>
    </source>
</evidence>
<evidence type="ECO:0000313" key="14">
    <source>
        <dbReference type="EMBL" id="KAF7273542.1"/>
    </source>
</evidence>
<evidence type="ECO:0000313" key="15">
    <source>
        <dbReference type="Proteomes" id="UP000625711"/>
    </source>
</evidence>
<comment type="caution">
    <text evidence="14">The sequence shown here is derived from an EMBL/GenBank/DDBJ whole genome shotgun (WGS) entry which is preliminary data.</text>
</comment>
<dbReference type="OrthoDB" id="424551at2759"/>
<dbReference type="GO" id="GO:0043998">
    <property type="term" value="F:histone H2A acetyltransferase activity"/>
    <property type="evidence" value="ECO:0007669"/>
    <property type="project" value="InterPro"/>
</dbReference>
<dbReference type="EMBL" id="JAACXV010013376">
    <property type="protein sequence ID" value="KAF7273542.1"/>
    <property type="molecule type" value="Genomic_DNA"/>
</dbReference>
<comment type="catalytic activity">
    <reaction evidence="11">
        <text>N-terminal L-seryl-[histone H4] + acetyl-CoA = N-terminal N(alpha)-acetyl-L-seryl-[histone H4] + CoA + H(+)</text>
        <dbReference type="Rhea" id="RHEA:50596"/>
        <dbReference type="Rhea" id="RHEA-COMP:12740"/>
        <dbReference type="Rhea" id="RHEA-COMP:12743"/>
        <dbReference type="ChEBI" id="CHEBI:15378"/>
        <dbReference type="ChEBI" id="CHEBI:57287"/>
        <dbReference type="ChEBI" id="CHEBI:57288"/>
        <dbReference type="ChEBI" id="CHEBI:64738"/>
        <dbReference type="ChEBI" id="CHEBI:83690"/>
        <dbReference type="EC" id="2.3.1.257"/>
    </reaction>
</comment>
<evidence type="ECO:0000256" key="4">
    <source>
        <dbReference type="ARBA" id="ARBA00012950"/>
    </source>
</evidence>
<dbReference type="PANTHER" id="PTHR20531">
    <property type="entry name" value="N-ALPHA-ACETYLTRANSFERASE 40"/>
    <property type="match status" value="1"/>
</dbReference>
<dbReference type="SUPFAM" id="SSF55729">
    <property type="entry name" value="Acyl-CoA N-acyltransferases (Nat)"/>
    <property type="match status" value="1"/>
</dbReference>
<dbReference type="GO" id="GO:0010485">
    <property type="term" value="F:histone H4 acetyltransferase activity"/>
    <property type="evidence" value="ECO:0007669"/>
    <property type="project" value="InterPro"/>
</dbReference>
<protein>
    <recommendedName>
        <fullName evidence="5">N-alpha-acetyltransferase 40</fullName>
        <ecNumber evidence="4">2.3.1.257</ecNumber>
    </recommendedName>
</protein>
<sequence>MGRKTAASAAKGKEKRLQRKEEQQRIRDAMNVVAEANAIENPLVAFPVFQKFNKNGVSADLIYKKSADLTDTEHSWVLNLTRKNMQLRYEQCSWGWNEAKKTEELYDEAAKYLIAKSSIDGSYLGFTHFRFDLEEGIEVLYCYELQLENHIQRKGLGKFLMQVLELMAFKNNMRKVVLTVLKNNPHSKFFKAIGYELDECSPVDDEEESYPYEILSKINKRLAPTLPNYSIVSKNHNHGHGHAHSHPNGHCCPGHHH</sequence>
<dbReference type="PROSITE" id="PS51186">
    <property type="entry name" value="GNAT"/>
    <property type="match status" value="1"/>
</dbReference>
<feature type="domain" description="N-acetyltransferase" evidence="13">
    <location>
        <begin position="73"/>
        <end position="217"/>
    </location>
</feature>
<keyword evidence="15" id="KW-1185">Reference proteome</keyword>
<dbReference type="AlphaFoldDB" id="A0A834I2T7"/>
<evidence type="ECO:0000256" key="1">
    <source>
        <dbReference type="ARBA" id="ARBA00004123"/>
    </source>
</evidence>
<dbReference type="Gene3D" id="3.40.630.30">
    <property type="match status" value="1"/>
</dbReference>
<feature type="region of interest" description="Disordered" evidence="12">
    <location>
        <begin position="1"/>
        <end position="21"/>
    </location>
</feature>
<evidence type="ECO:0000256" key="9">
    <source>
        <dbReference type="ARBA" id="ARBA00023315"/>
    </source>
</evidence>
<dbReference type="Proteomes" id="UP000625711">
    <property type="component" value="Unassembled WGS sequence"/>
</dbReference>
<keyword evidence="9" id="KW-0012">Acyltransferase</keyword>
<dbReference type="CDD" id="cd04301">
    <property type="entry name" value="NAT_SF"/>
    <property type="match status" value="1"/>
</dbReference>
<name>A0A834I2T7_RHYFE</name>
<evidence type="ECO:0000256" key="8">
    <source>
        <dbReference type="ARBA" id="ARBA00023242"/>
    </source>
</evidence>
<organism evidence="14 15">
    <name type="scientific">Rhynchophorus ferrugineus</name>
    <name type="common">Red palm weevil</name>
    <name type="synonym">Curculio ferrugineus</name>
    <dbReference type="NCBI Taxonomy" id="354439"/>
    <lineage>
        <taxon>Eukaryota</taxon>
        <taxon>Metazoa</taxon>
        <taxon>Ecdysozoa</taxon>
        <taxon>Arthropoda</taxon>
        <taxon>Hexapoda</taxon>
        <taxon>Insecta</taxon>
        <taxon>Pterygota</taxon>
        <taxon>Neoptera</taxon>
        <taxon>Endopterygota</taxon>
        <taxon>Coleoptera</taxon>
        <taxon>Polyphaga</taxon>
        <taxon>Cucujiformia</taxon>
        <taxon>Curculionidae</taxon>
        <taxon>Dryophthorinae</taxon>
        <taxon>Rhynchophorus</taxon>
    </lineage>
</organism>
<evidence type="ECO:0000259" key="13">
    <source>
        <dbReference type="PROSITE" id="PS51186"/>
    </source>
</evidence>
<proteinExistence type="inferred from homology"/>
<evidence type="ECO:0000256" key="6">
    <source>
        <dbReference type="ARBA" id="ARBA00022490"/>
    </source>
</evidence>
<keyword evidence="6" id="KW-0963">Cytoplasm</keyword>
<dbReference type="Pfam" id="PF00583">
    <property type="entry name" value="Acetyltransf_1"/>
    <property type="match status" value="1"/>
</dbReference>
<evidence type="ECO:0000256" key="2">
    <source>
        <dbReference type="ARBA" id="ARBA00004496"/>
    </source>
</evidence>
<comment type="subcellular location">
    <subcellularLocation>
        <location evidence="2">Cytoplasm</location>
    </subcellularLocation>
    <subcellularLocation>
        <location evidence="1">Nucleus</location>
    </subcellularLocation>
</comment>
<dbReference type="GO" id="GO:1990189">
    <property type="term" value="F:protein N-terminal-serine acetyltransferase activity"/>
    <property type="evidence" value="ECO:0007669"/>
    <property type="project" value="UniProtKB-EC"/>
</dbReference>
<feature type="compositionally biased region" description="Basic residues" evidence="12">
    <location>
        <begin position="235"/>
        <end position="257"/>
    </location>
</feature>
<dbReference type="InterPro" id="IPR016181">
    <property type="entry name" value="Acyl_CoA_acyltransferase"/>
</dbReference>
<dbReference type="GO" id="GO:0005737">
    <property type="term" value="C:cytoplasm"/>
    <property type="evidence" value="ECO:0007669"/>
    <property type="project" value="UniProtKB-SubCell"/>
</dbReference>
<feature type="region of interest" description="Disordered" evidence="12">
    <location>
        <begin position="233"/>
        <end position="257"/>
    </location>
</feature>
<dbReference type="GO" id="GO:0005634">
    <property type="term" value="C:nucleus"/>
    <property type="evidence" value="ECO:0007669"/>
    <property type="project" value="UniProtKB-SubCell"/>
</dbReference>
<evidence type="ECO:0000256" key="10">
    <source>
        <dbReference type="ARBA" id="ARBA00047821"/>
    </source>
</evidence>
<dbReference type="EC" id="2.3.1.257" evidence="4"/>
<evidence type="ECO:0000256" key="11">
    <source>
        <dbReference type="ARBA" id="ARBA00049524"/>
    </source>
</evidence>
<keyword evidence="8" id="KW-0539">Nucleus</keyword>
<dbReference type="InterPro" id="IPR039949">
    <property type="entry name" value="NAA40"/>
</dbReference>
<evidence type="ECO:0000256" key="3">
    <source>
        <dbReference type="ARBA" id="ARBA00008870"/>
    </source>
</evidence>
<accession>A0A834I2T7</accession>
<dbReference type="PANTHER" id="PTHR20531:SF1">
    <property type="entry name" value="N-ALPHA-ACETYLTRANSFERASE 40"/>
    <property type="match status" value="1"/>
</dbReference>
<keyword evidence="7" id="KW-0808">Transferase</keyword>
<evidence type="ECO:0000256" key="12">
    <source>
        <dbReference type="SAM" id="MobiDB-lite"/>
    </source>
</evidence>
<reference evidence="14" key="1">
    <citation type="submission" date="2020-08" db="EMBL/GenBank/DDBJ databases">
        <title>Genome sequencing and assembly of the red palm weevil Rhynchophorus ferrugineus.</title>
        <authorList>
            <person name="Dias G.B."/>
            <person name="Bergman C.M."/>
            <person name="Manee M."/>
        </authorList>
    </citation>
    <scope>NUCLEOTIDE SEQUENCE</scope>
    <source>
        <strain evidence="14">AA-2017</strain>
        <tissue evidence="14">Whole larva</tissue>
    </source>
</reference>
<comment type="catalytic activity">
    <reaction evidence="10">
        <text>N-terminal L-seryl-[histone H2A] + acetyl-CoA = N-terminal N(alpha)-acetyl-L-seryl-[histone H2A] + CoA + H(+)</text>
        <dbReference type="Rhea" id="RHEA:50600"/>
        <dbReference type="Rhea" id="RHEA-COMP:12742"/>
        <dbReference type="Rhea" id="RHEA-COMP:12744"/>
        <dbReference type="ChEBI" id="CHEBI:15378"/>
        <dbReference type="ChEBI" id="CHEBI:57287"/>
        <dbReference type="ChEBI" id="CHEBI:57288"/>
        <dbReference type="ChEBI" id="CHEBI:64738"/>
        <dbReference type="ChEBI" id="CHEBI:83690"/>
        <dbReference type="EC" id="2.3.1.257"/>
    </reaction>
</comment>
<comment type="similarity">
    <text evidence="3">Belongs to the acetyltransferase family. NAA40 subfamily.</text>
</comment>
<dbReference type="InterPro" id="IPR000182">
    <property type="entry name" value="GNAT_dom"/>
</dbReference>
<gene>
    <name evidence="14" type="ORF">GWI33_013758</name>
</gene>
<evidence type="ECO:0000256" key="5">
    <source>
        <dbReference type="ARBA" id="ARBA00015043"/>
    </source>
</evidence>